<dbReference type="KEGG" id="dmp:FAK_32700"/>
<gene>
    <name evidence="3" type="ORF">FAK_32700</name>
</gene>
<dbReference type="RefSeq" id="WP_338601696.1">
    <property type="nucleotide sequence ID" value="NZ_AP028679.1"/>
</dbReference>
<dbReference type="InterPro" id="IPR052462">
    <property type="entry name" value="SLIRP/GR-RBP-like"/>
</dbReference>
<dbReference type="InterPro" id="IPR048289">
    <property type="entry name" value="RRM2_NsCP33-like"/>
</dbReference>
<keyword evidence="4" id="KW-1185">Reference proteome</keyword>
<name>A0AAU9ENV2_9BACT</name>
<reference evidence="4" key="1">
    <citation type="journal article" date="2023" name="Arch. Microbiol.">
        <title>Desulfoferula mesophilus gen. nov. sp. nov., a mesophilic sulfate-reducing bacterium isolated from a brackish lake sediment.</title>
        <authorList>
            <person name="Watanabe T."/>
            <person name="Yabe T."/>
            <person name="Tsuji J.M."/>
            <person name="Fukui M."/>
        </authorList>
    </citation>
    <scope>NUCLEOTIDE SEQUENCE [LARGE SCALE GENOMIC DNA]</scope>
    <source>
        <strain evidence="4">12FAK</strain>
    </source>
</reference>
<evidence type="ECO:0000313" key="3">
    <source>
        <dbReference type="EMBL" id="BEQ16204.1"/>
    </source>
</evidence>
<feature type="domain" description="RRM" evidence="2">
    <location>
        <begin position="3"/>
        <end position="80"/>
    </location>
</feature>
<dbReference type="Gene3D" id="3.30.70.330">
    <property type="match status" value="1"/>
</dbReference>
<evidence type="ECO:0000259" key="2">
    <source>
        <dbReference type="PROSITE" id="PS50102"/>
    </source>
</evidence>
<sequence>MATNIYVGNLSYQSSEQDLRSLFEQYGEVFSAKVVDDRDTGRSRGFGFVEMETEAGQTAIAALNGRELDGRSLNVNEAKPREARPQKRW</sequence>
<dbReference type="SUPFAM" id="SSF54928">
    <property type="entry name" value="RNA-binding domain, RBD"/>
    <property type="match status" value="1"/>
</dbReference>
<keyword evidence="1" id="KW-0694">RNA-binding</keyword>
<dbReference type="InterPro" id="IPR012677">
    <property type="entry name" value="Nucleotide-bd_a/b_plait_sf"/>
</dbReference>
<proteinExistence type="predicted"/>
<dbReference type="Proteomes" id="UP001366166">
    <property type="component" value="Chromosome"/>
</dbReference>
<evidence type="ECO:0000313" key="4">
    <source>
        <dbReference type="Proteomes" id="UP001366166"/>
    </source>
</evidence>
<dbReference type="AlphaFoldDB" id="A0AAU9ENV2"/>
<dbReference type="SMART" id="SM00360">
    <property type="entry name" value="RRM"/>
    <property type="match status" value="1"/>
</dbReference>
<protein>
    <recommendedName>
        <fullName evidence="2">RRM domain-containing protein</fullName>
    </recommendedName>
</protein>
<dbReference type="InterPro" id="IPR000504">
    <property type="entry name" value="RRM_dom"/>
</dbReference>
<dbReference type="EMBL" id="AP028679">
    <property type="protein sequence ID" value="BEQ16204.1"/>
    <property type="molecule type" value="Genomic_DNA"/>
</dbReference>
<dbReference type="PROSITE" id="PS50102">
    <property type="entry name" value="RRM"/>
    <property type="match status" value="1"/>
</dbReference>
<dbReference type="Pfam" id="PF00076">
    <property type="entry name" value="RRM_1"/>
    <property type="match status" value="1"/>
</dbReference>
<accession>A0AAU9ENV2</accession>
<dbReference type="GO" id="GO:0003723">
    <property type="term" value="F:RNA binding"/>
    <property type="evidence" value="ECO:0007669"/>
    <property type="project" value="UniProtKB-KW"/>
</dbReference>
<dbReference type="CDD" id="cd21608">
    <property type="entry name" value="RRM2_NsCP33_like"/>
    <property type="match status" value="1"/>
</dbReference>
<dbReference type="PANTHER" id="PTHR48027">
    <property type="entry name" value="HETEROGENEOUS NUCLEAR RIBONUCLEOPROTEIN 87F-RELATED"/>
    <property type="match status" value="1"/>
</dbReference>
<evidence type="ECO:0000256" key="1">
    <source>
        <dbReference type="ARBA" id="ARBA00022884"/>
    </source>
</evidence>
<dbReference type="InterPro" id="IPR035979">
    <property type="entry name" value="RBD_domain_sf"/>
</dbReference>
<organism evidence="3 4">
    <name type="scientific">Desulfoferula mesophila</name>
    <dbReference type="NCBI Taxonomy" id="3058419"/>
    <lineage>
        <taxon>Bacteria</taxon>
        <taxon>Pseudomonadati</taxon>
        <taxon>Thermodesulfobacteriota</taxon>
        <taxon>Desulfarculia</taxon>
        <taxon>Desulfarculales</taxon>
        <taxon>Desulfarculaceae</taxon>
        <taxon>Desulfoferula</taxon>
    </lineage>
</organism>